<name>A0A6S7LHF0_PARCT</name>
<comment type="caution">
    <text evidence="1">The sequence shown here is derived from an EMBL/GenBank/DDBJ whole genome shotgun (WGS) entry which is preliminary data.</text>
</comment>
<protein>
    <submittedName>
        <fullName evidence="1">Uncharacterized protein</fullName>
    </submittedName>
</protein>
<organism evidence="1 2">
    <name type="scientific">Paramuricea clavata</name>
    <name type="common">Red gorgonian</name>
    <name type="synonym">Violescent sea-whip</name>
    <dbReference type="NCBI Taxonomy" id="317549"/>
    <lineage>
        <taxon>Eukaryota</taxon>
        <taxon>Metazoa</taxon>
        <taxon>Cnidaria</taxon>
        <taxon>Anthozoa</taxon>
        <taxon>Octocorallia</taxon>
        <taxon>Malacalcyonacea</taxon>
        <taxon>Plexauridae</taxon>
        <taxon>Paramuricea</taxon>
    </lineage>
</organism>
<dbReference type="AlphaFoldDB" id="A0A6S7LHF0"/>
<evidence type="ECO:0000313" key="2">
    <source>
        <dbReference type="Proteomes" id="UP001152795"/>
    </source>
</evidence>
<sequence length="339" mass="37658">MSAVIVSVVKLTFGLLSKKVCSYCAQRLQNGGLANNEFRKLIVSELDDIKCRLDALGLTELDNGISCLNQGVERLNLSFSDSVDGTGQSQLANAFQKQSEVSLTSMGTSSEAMPDIEEVLALAHVVGTLKSIPNKRYELAEESFKNAARDAGKAFHNRSLSIEARILACQVRIASGILQHLADPDLAACDCLQYLKELHKIPEIFEIFDVYANGGFKSIFSRERRAEIVESVITINLSLLDFITTFATTEKPLSIFKWPLIECDANVYHPIYYEVTTMKNELTSITPPWCIKVRDMLQFRSLSAVNSKGDIILCPDPTKCFLAKFDRETGKLEQFNIPA</sequence>
<gene>
    <name evidence="1" type="ORF">PACLA_8A049278</name>
</gene>
<feature type="non-terminal residue" evidence="1">
    <location>
        <position position="339"/>
    </location>
</feature>
<accession>A0A6S7LHF0</accession>
<reference evidence="1" key="1">
    <citation type="submission" date="2020-04" db="EMBL/GenBank/DDBJ databases">
        <authorList>
            <person name="Alioto T."/>
            <person name="Alioto T."/>
            <person name="Gomez Garrido J."/>
        </authorList>
    </citation>
    <scope>NUCLEOTIDE SEQUENCE</scope>
    <source>
        <strain evidence="1">A484AB</strain>
    </source>
</reference>
<keyword evidence="2" id="KW-1185">Reference proteome</keyword>
<dbReference type="EMBL" id="CACRXK020022294">
    <property type="protein sequence ID" value="CAB4036682.1"/>
    <property type="molecule type" value="Genomic_DNA"/>
</dbReference>
<proteinExistence type="predicted"/>
<evidence type="ECO:0000313" key="1">
    <source>
        <dbReference type="EMBL" id="CAB4036682.1"/>
    </source>
</evidence>
<dbReference type="Proteomes" id="UP001152795">
    <property type="component" value="Unassembled WGS sequence"/>
</dbReference>